<feature type="region of interest" description="Disordered" evidence="1">
    <location>
        <begin position="55"/>
        <end position="109"/>
    </location>
</feature>
<organism evidence="2 3">
    <name type="scientific">Aphanomyces astaci</name>
    <name type="common">Crayfish plague agent</name>
    <dbReference type="NCBI Taxonomy" id="112090"/>
    <lineage>
        <taxon>Eukaryota</taxon>
        <taxon>Sar</taxon>
        <taxon>Stramenopiles</taxon>
        <taxon>Oomycota</taxon>
        <taxon>Saprolegniomycetes</taxon>
        <taxon>Saprolegniales</taxon>
        <taxon>Verrucalvaceae</taxon>
        <taxon>Aphanomyces</taxon>
    </lineage>
</organism>
<dbReference type="Proteomes" id="UP000469452">
    <property type="component" value="Unassembled WGS sequence"/>
</dbReference>
<name>A0A6A5ANG0_APHAT</name>
<gene>
    <name evidence="2" type="ORF">AaE_005059</name>
</gene>
<dbReference type="EMBL" id="VJMI01010644">
    <property type="protein sequence ID" value="KAF0755185.1"/>
    <property type="molecule type" value="Genomic_DNA"/>
</dbReference>
<sequence length="109" mass="10755">MLQAAPTVAALGTAGTLASSSSASLFGGDLKSTSSSTLFGAASTAAQTLPATSSSSFLFGETPKPASAPPLAGPPLPAPPASRLFQAQDSDSDDWSDDDTSLFGPPKPK</sequence>
<evidence type="ECO:0000256" key="1">
    <source>
        <dbReference type="SAM" id="MobiDB-lite"/>
    </source>
</evidence>
<proteinExistence type="predicted"/>
<feature type="compositionally biased region" description="Acidic residues" evidence="1">
    <location>
        <begin position="90"/>
        <end position="100"/>
    </location>
</feature>
<accession>A0A6A5ANG0</accession>
<reference evidence="2 3" key="1">
    <citation type="submission" date="2019-06" db="EMBL/GenBank/DDBJ databases">
        <title>Genomics analysis of Aphanomyces spp. identifies a new class of oomycete effector associated with host adaptation.</title>
        <authorList>
            <person name="Gaulin E."/>
        </authorList>
    </citation>
    <scope>NUCLEOTIDE SEQUENCE [LARGE SCALE GENOMIC DNA]</scope>
    <source>
        <strain evidence="2 3">E</strain>
    </source>
</reference>
<protein>
    <submittedName>
        <fullName evidence="2">Uncharacterized protein</fullName>
    </submittedName>
</protein>
<evidence type="ECO:0000313" key="3">
    <source>
        <dbReference type="Proteomes" id="UP000469452"/>
    </source>
</evidence>
<dbReference type="AlphaFoldDB" id="A0A6A5ANG0"/>
<feature type="compositionally biased region" description="Pro residues" evidence="1">
    <location>
        <begin position="66"/>
        <end position="80"/>
    </location>
</feature>
<comment type="caution">
    <text evidence="2">The sequence shown here is derived from an EMBL/GenBank/DDBJ whole genome shotgun (WGS) entry which is preliminary data.</text>
</comment>
<evidence type="ECO:0000313" key="2">
    <source>
        <dbReference type="EMBL" id="KAF0755185.1"/>
    </source>
</evidence>